<dbReference type="GO" id="GO:0046983">
    <property type="term" value="F:protein dimerization activity"/>
    <property type="evidence" value="ECO:0007669"/>
    <property type="project" value="InterPro"/>
</dbReference>
<dbReference type="SMART" id="SM00353">
    <property type="entry name" value="HLH"/>
    <property type="match status" value="1"/>
</dbReference>
<evidence type="ECO:0000313" key="3">
    <source>
        <dbReference type="EMBL" id="EUC40599.1"/>
    </source>
</evidence>
<dbReference type="Proteomes" id="UP000054032">
    <property type="component" value="Unassembled WGS sequence"/>
</dbReference>
<sequence length="148" mass="16224">MPGSTSLCSLECAPPLSDSGQRAFEGETTATPAPRKLGRPLWQRTPATSADSSVTSNSVRQTTCVRHTQVERKYRESINMRLERLRRAVATLPQAVGADAIGVAKPSKGIVLAAAIDYVGRIERERDAAMDEIERLAGDVRTRQLERY</sequence>
<dbReference type="PROSITE" id="PS50888">
    <property type="entry name" value="BHLH"/>
    <property type="match status" value="1"/>
</dbReference>
<gene>
    <name evidence="3" type="ORF">COCMIDRAFT_108367</name>
</gene>
<dbReference type="PANTHER" id="PTHR47336">
    <property type="entry name" value="TRANSCRIPTION FACTOR HMS1-RELATED"/>
    <property type="match status" value="1"/>
</dbReference>
<keyword evidence="4" id="KW-1185">Reference proteome</keyword>
<dbReference type="Pfam" id="PF00010">
    <property type="entry name" value="HLH"/>
    <property type="match status" value="1"/>
</dbReference>
<evidence type="ECO:0000256" key="1">
    <source>
        <dbReference type="SAM" id="MobiDB-lite"/>
    </source>
</evidence>
<feature type="compositionally biased region" description="Polar residues" evidence="1">
    <location>
        <begin position="45"/>
        <end position="62"/>
    </location>
</feature>
<evidence type="ECO:0000313" key="4">
    <source>
        <dbReference type="Proteomes" id="UP000054032"/>
    </source>
</evidence>
<dbReference type="KEGG" id="bor:COCMIDRAFT_108367"/>
<evidence type="ECO:0000259" key="2">
    <source>
        <dbReference type="PROSITE" id="PS50888"/>
    </source>
</evidence>
<dbReference type="HOGENOM" id="CLU_1758493_0_0_1"/>
<feature type="region of interest" description="Disordered" evidence="1">
    <location>
        <begin position="18"/>
        <end position="62"/>
    </location>
</feature>
<dbReference type="OrthoDB" id="2133190at2759"/>
<dbReference type="EMBL" id="KI964152">
    <property type="protein sequence ID" value="EUC40599.1"/>
    <property type="molecule type" value="Genomic_DNA"/>
</dbReference>
<name>W6YYF9_COCMI</name>
<proteinExistence type="predicted"/>
<dbReference type="InterPro" id="IPR011598">
    <property type="entry name" value="bHLH_dom"/>
</dbReference>
<accession>W6YYF9</accession>
<dbReference type="InterPro" id="IPR052099">
    <property type="entry name" value="Regulatory_TF_Diverse"/>
</dbReference>
<dbReference type="Gene3D" id="4.10.280.10">
    <property type="entry name" value="Helix-loop-helix DNA-binding domain"/>
    <property type="match status" value="1"/>
</dbReference>
<organism evidence="3 4">
    <name type="scientific">Bipolaris oryzae ATCC 44560</name>
    <dbReference type="NCBI Taxonomy" id="930090"/>
    <lineage>
        <taxon>Eukaryota</taxon>
        <taxon>Fungi</taxon>
        <taxon>Dikarya</taxon>
        <taxon>Ascomycota</taxon>
        <taxon>Pezizomycotina</taxon>
        <taxon>Dothideomycetes</taxon>
        <taxon>Pleosporomycetidae</taxon>
        <taxon>Pleosporales</taxon>
        <taxon>Pleosporineae</taxon>
        <taxon>Pleosporaceae</taxon>
        <taxon>Bipolaris</taxon>
    </lineage>
</organism>
<dbReference type="eggNOG" id="ENOG502QVK9">
    <property type="taxonomic scope" value="Eukaryota"/>
</dbReference>
<dbReference type="InterPro" id="IPR036638">
    <property type="entry name" value="HLH_DNA-bd_sf"/>
</dbReference>
<dbReference type="AlphaFoldDB" id="W6YYF9"/>
<reference evidence="3 4" key="1">
    <citation type="journal article" date="2013" name="PLoS Genet.">
        <title>Comparative genome structure, secondary metabolite, and effector coding capacity across Cochliobolus pathogens.</title>
        <authorList>
            <person name="Condon B.J."/>
            <person name="Leng Y."/>
            <person name="Wu D."/>
            <person name="Bushley K.E."/>
            <person name="Ohm R.A."/>
            <person name="Otillar R."/>
            <person name="Martin J."/>
            <person name="Schackwitz W."/>
            <person name="Grimwood J."/>
            <person name="MohdZainudin N."/>
            <person name="Xue C."/>
            <person name="Wang R."/>
            <person name="Manning V.A."/>
            <person name="Dhillon B."/>
            <person name="Tu Z.J."/>
            <person name="Steffenson B.J."/>
            <person name="Salamov A."/>
            <person name="Sun H."/>
            <person name="Lowry S."/>
            <person name="LaButti K."/>
            <person name="Han J."/>
            <person name="Copeland A."/>
            <person name="Lindquist E."/>
            <person name="Barry K."/>
            <person name="Schmutz J."/>
            <person name="Baker S.E."/>
            <person name="Ciuffetti L.M."/>
            <person name="Grigoriev I.V."/>
            <person name="Zhong S."/>
            <person name="Turgeon B.G."/>
        </authorList>
    </citation>
    <scope>NUCLEOTIDE SEQUENCE [LARGE SCALE GENOMIC DNA]</scope>
    <source>
        <strain evidence="3 4">ATCC 44560</strain>
    </source>
</reference>
<dbReference type="PANTHER" id="PTHR47336:SF2">
    <property type="entry name" value="TRANSCRIPTION FACTOR HMS1-RELATED"/>
    <property type="match status" value="1"/>
</dbReference>
<dbReference type="SUPFAM" id="SSF47459">
    <property type="entry name" value="HLH, helix-loop-helix DNA-binding domain"/>
    <property type="match status" value="1"/>
</dbReference>
<dbReference type="GeneID" id="19119229"/>
<dbReference type="RefSeq" id="XP_007692877.1">
    <property type="nucleotide sequence ID" value="XM_007694687.1"/>
</dbReference>
<protein>
    <recommendedName>
        <fullName evidence="2">BHLH domain-containing protein</fullName>
    </recommendedName>
</protein>
<feature type="domain" description="BHLH" evidence="2">
    <location>
        <begin position="62"/>
        <end position="122"/>
    </location>
</feature>